<feature type="region of interest" description="Disordered" evidence="2">
    <location>
        <begin position="94"/>
        <end position="131"/>
    </location>
</feature>
<feature type="compositionally biased region" description="Polar residues" evidence="2">
    <location>
        <begin position="119"/>
        <end position="131"/>
    </location>
</feature>
<evidence type="ECO:0000313" key="5">
    <source>
        <dbReference type="Proteomes" id="UP000694044"/>
    </source>
</evidence>
<feature type="compositionally biased region" description="Basic and acidic residues" evidence="2">
    <location>
        <begin position="109"/>
        <end position="118"/>
    </location>
</feature>
<evidence type="ECO:0000256" key="1">
    <source>
        <dbReference type="SAM" id="Coils"/>
    </source>
</evidence>
<feature type="coiled-coil region" evidence="1">
    <location>
        <begin position="11"/>
        <end position="45"/>
    </location>
</feature>
<accession>A0A8T1V648</accession>
<sequence length="163" mass="18163">MSRGSLLTQGLESLGNESKAIRSKLNELNARDNELQAAHQQAKRDDDFGEDVVTKYKAFLSCREQLIAELETQKIQVPWQLRMTIDDLELTLKQRREKKEGKTSSATTAKEKAEKESGTKPSKQSQAPAETALTAQSGRVAVAFLGPTLIALVIAMVWYHYNV</sequence>
<gene>
    <name evidence="4" type="primary">FDXACB1_3</name>
    <name evidence="4" type="ORF">PHYPSEUDO_012836</name>
</gene>
<name>A0A8T1V648_9STRA</name>
<keyword evidence="1" id="KW-0175">Coiled coil</keyword>
<dbReference type="Proteomes" id="UP000694044">
    <property type="component" value="Unassembled WGS sequence"/>
</dbReference>
<dbReference type="OrthoDB" id="167685at2759"/>
<reference evidence="4" key="1">
    <citation type="submission" date="2021-02" db="EMBL/GenBank/DDBJ databases">
        <authorList>
            <person name="Palmer J.M."/>
        </authorList>
    </citation>
    <scope>NUCLEOTIDE SEQUENCE</scope>
    <source>
        <strain evidence="4">SCRP734</strain>
    </source>
</reference>
<keyword evidence="3" id="KW-0472">Membrane</keyword>
<keyword evidence="3" id="KW-0812">Transmembrane</keyword>
<evidence type="ECO:0000256" key="3">
    <source>
        <dbReference type="SAM" id="Phobius"/>
    </source>
</evidence>
<protein>
    <submittedName>
        <fullName evidence="4">Ferredoxin-fold anticodon-binding domain-containing protein 1</fullName>
    </submittedName>
</protein>
<proteinExistence type="predicted"/>
<dbReference type="AlphaFoldDB" id="A0A8T1V648"/>
<evidence type="ECO:0000256" key="2">
    <source>
        <dbReference type="SAM" id="MobiDB-lite"/>
    </source>
</evidence>
<keyword evidence="5" id="KW-1185">Reference proteome</keyword>
<comment type="caution">
    <text evidence="4">The sequence shown here is derived from an EMBL/GenBank/DDBJ whole genome shotgun (WGS) entry which is preliminary data.</text>
</comment>
<evidence type="ECO:0000313" key="4">
    <source>
        <dbReference type="EMBL" id="KAG7376732.1"/>
    </source>
</evidence>
<dbReference type="EMBL" id="JAGDFM010000630">
    <property type="protein sequence ID" value="KAG7376732.1"/>
    <property type="molecule type" value="Genomic_DNA"/>
</dbReference>
<keyword evidence="3" id="KW-1133">Transmembrane helix</keyword>
<organism evidence="4 5">
    <name type="scientific">Phytophthora pseudosyringae</name>
    <dbReference type="NCBI Taxonomy" id="221518"/>
    <lineage>
        <taxon>Eukaryota</taxon>
        <taxon>Sar</taxon>
        <taxon>Stramenopiles</taxon>
        <taxon>Oomycota</taxon>
        <taxon>Peronosporomycetes</taxon>
        <taxon>Peronosporales</taxon>
        <taxon>Peronosporaceae</taxon>
        <taxon>Phytophthora</taxon>
    </lineage>
</organism>
<feature type="transmembrane region" description="Helical" evidence="3">
    <location>
        <begin position="140"/>
        <end position="161"/>
    </location>
</feature>